<dbReference type="SUPFAM" id="SSF55797">
    <property type="entry name" value="PR-1-like"/>
    <property type="match status" value="1"/>
</dbReference>
<organism evidence="3 4">
    <name type="scientific">Acrobeloides nanus</name>
    <dbReference type="NCBI Taxonomy" id="290746"/>
    <lineage>
        <taxon>Eukaryota</taxon>
        <taxon>Metazoa</taxon>
        <taxon>Ecdysozoa</taxon>
        <taxon>Nematoda</taxon>
        <taxon>Chromadorea</taxon>
        <taxon>Rhabditida</taxon>
        <taxon>Tylenchina</taxon>
        <taxon>Cephalobomorpha</taxon>
        <taxon>Cephaloboidea</taxon>
        <taxon>Cephalobidae</taxon>
        <taxon>Acrobeloides</taxon>
    </lineage>
</organism>
<sequence length="295" mass="33336">MLSAPTCTPFGIAPVQKTPGKKTVVVKKIDKRAPDGRLLSSTVMETVYYGEVPVGEFIRGPIIKVAPGKCSQICKCPPSEICQCSSLGSESSRASSRSSKSTSTKSTSICRCPPSLCKCSDVTRNHHEADRISMASSKESHKTEVVDHRPLGNSILYGDDWSQNGTLLKESRLVRSISMLSLQSLAPDLVMLIERMNDYRKSYGVPELILDDFLIKEAKNWAFQMVFDSKIKEKEHTEMNLWVGSHVKDEIVDEWDEEMQYWSVHYYMSPRYNYVGVGKAWNHRNRCFVVVAMYF</sequence>
<feature type="region of interest" description="Disordered" evidence="1">
    <location>
        <begin position="89"/>
        <end position="108"/>
    </location>
</feature>
<keyword evidence="3" id="KW-1185">Reference proteome</keyword>
<dbReference type="WBParaSite" id="ACRNAN_scaffold10635.g20852.t1">
    <property type="protein sequence ID" value="ACRNAN_scaffold10635.g20852.t1"/>
    <property type="gene ID" value="ACRNAN_scaffold10635.g20852"/>
</dbReference>
<dbReference type="Pfam" id="PF00188">
    <property type="entry name" value="CAP"/>
    <property type="match status" value="1"/>
</dbReference>
<dbReference type="Gene3D" id="3.40.33.10">
    <property type="entry name" value="CAP"/>
    <property type="match status" value="1"/>
</dbReference>
<evidence type="ECO:0000259" key="2">
    <source>
        <dbReference type="Pfam" id="PF00188"/>
    </source>
</evidence>
<proteinExistence type="predicted"/>
<evidence type="ECO:0000313" key="4">
    <source>
        <dbReference type="WBParaSite" id="ACRNAN_scaffold10635.g20852.t1"/>
    </source>
</evidence>
<evidence type="ECO:0000256" key="1">
    <source>
        <dbReference type="SAM" id="MobiDB-lite"/>
    </source>
</evidence>
<accession>A0A914CI66</accession>
<name>A0A914CI66_9BILA</name>
<protein>
    <submittedName>
        <fullName evidence="4">SCP domain-containing protein</fullName>
    </submittedName>
</protein>
<evidence type="ECO:0000313" key="3">
    <source>
        <dbReference type="Proteomes" id="UP000887540"/>
    </source>
</evidence>
<dbReference type="Proteomes" id="UP000887540">
    <property type="component" value="Unplaced"/>
</dbReference>
<feature type="domain" description="SCP" evidence="2">
    <location>
        <begin position="194"/>
        <end position="274"/>
    </location>
</feature>
<dbReference type="InterPro" id="IPR014044">
    <property type="entry name" value="CAP_dom"/>
</dbReference>
<dbReference type="InterPro" id="IPR035940">
    <property type="entry name" value="CAP_sf"/>
</dbReference>
<dbReference type="AlphaFoldDB" id="A0A914CI66"/>
<reference evidence="4" key="1">
    <citation type="submission" date="2022-11" db="UniProtKB">
        <authorList>
            <consortium name="WormBaseParasite"/>
        </authorList>
    </citation>
    <scope>IDENTIFICATION</scope>
</reference>